<dbReference type="EMBL" id="KQ086225">
    <property type="protein sequence ID" value="KLO06220.1"/>
    <property type="molecule type" value="Genomic_DNA"/>
</dbReference>
<organism evidence="2 3">
    <name type="scientific">Schizopora paradoxa</name>
    <dbReference type="NCBI Taxonomy" id="27342"/>
    <lineage>
        <taxon>Eukaryota</taxon>
        <taxon>Fungi</taxon>
        <taxon>Dikarya</taxon>
        <taxon>Basidiomycota</taxon>
        <taxon>Agaricomycotina</taxon>
        <taxon>Agaricomycetes</taxon>
        <taxon>Hymenochaetales</taxon>
        <taxon>Schizoporaceae</taxon>
        <taxon>Schizopora</taxon>
    </lineage>
</organism>
<gene>
    <name evidence="2" type="ORF">SCHPADRAFT_946268</name>
</gene>
<feature type="compositionally biased region" description="Basic and acidic residues" evidence="1">
    <location>
        <begin position="273"/>
        <end position="285"/>
    </location>
</feature>
<evidence type="ECO:0000256" key="1">
    <source>
        <dbReference type="SAM" id="MobiDB-lite"/>
    </source>
</evidence>
<proteinExistence type="predicted"/>
<feature type="region of interest" description="Disordered" evidence="1">
    <location>
        <begin position="622"/>
        <end position="653"/>
    </location>
</feature>
<name>A0A0H2R364_9AGAM</name>
<feature type="compositionally biased region" description="Polar residues" evidence="1">
    <location>
        <begin position="1"/>
        <end position="13"/>
    </location>
</feature>
<feature type="region of interest" description="Disordered" evidence="1">
    <location>
        <begin position="1"/>
        <end position="40"/>
    </location>
</feature>
<evidence type="ECO:0000313" key="2">
    <source>
        <dbReference type="EMBL" id="KLO06220.1"/>
    </source>
</evidence>
<feature type="region of interest" description="Disordered" evidence="1">
    <location>
        <begin position="262"/>
        <end position="285"/>
    </location>
</feature>
<keyword evidence="3" id="KW-1185">Reference proteome</keyword>
<dbReference type="InParanoid" id="A0A0H2R364"/>
<sequence length="653" mass="75354">MSEEQQTYESSFPSPDDPLASRVDDHQDTPPPVLSTEQLETVEILRSAQEVARPSQMLEFESPSAGGERAGVVSFLGEIITIASPPNPVEQGVRHSAPAFETFRYPSKLERHIKRYNEAVETFFDMGSSHRRKPDTNNLAQQREYLQRLEAEDVEEGAEGSFDIETLRSTYQRVCEAVSEFELSASTLRSNSNAMTLSKKLAMQSAADIFIVLRDLRPRTRPEITIHAGQRNRMAKWARTMKGEHERGDPWRAINQQLESLSMISEDEDEEREREQSQKSEDEKEMPFRLRYDQWRVPDRWRDVDLEREYIRFQDDKKRDDTKARMQLRELGIIDAGESTGSKEGASGKWLENVYTDSWGDGWLKRAEAEYYWMEKDHTEHPGEWTEDWPRMSLWWNDVREWAERWRWRNDVVEEFEKTIESLLLELEKIDGSVSARELNVFEKSYDDEWDRRLVNHADNMKIALLAGDKGRFAFNYNSALDLIGGVLRSKGVKQGLDALIKKQDHFRNSFMDFATVAIFFSSITATTLQFSFQSGDSTISSTILYYGIRHEDPPPVWDQLWGGFRTLLKALYDVFQPLENWMKVQEIVGPHWEALTRFFASTFSGSWRRLKKFVWKPAPMAPAPAPDDTGHQSIGMGSVRGGTPPIGEASNS</sequence>
<protein>
    <submittedName>
        <fullName evidence="2">Uncharacterized protein</fullName>
    </submittedName>
</protein>
<evidence type="ECO:0000313" key="3">
    <source>
        <dbReference type="Proteomes" id="UP000053477"/>
    </source>
</evidence>
<accession>A0A0H2R364</accession>
<dbReference type="Proteomes" id="UP000053477">
    <property type="component" value="Unassembled WGS sequence"/>
</dbReference>
<dbReference type="AlphaFoldDB" id="A0A0H2R364"/>
<reference evidence="2 3" key="1">
    <citation type="submission" date="2015-04" db="EMBL/GenBank/DDBJ databases">
        <title>Complete genome sequence of Schizopora paradoxa KUC8140, a cosmopolitan wood degrader in East Asia.</title>
        <authorList>
            <consortium name="DOE Joint Genome Institute"/>
            <person name="Min B."/>
            <person name="Park H."/>
            <person name="Jang Y."/>
            <person name="Kim J.-J."/>
            <person name="Kim K.H."/>
            <person name="Pangilinan J."/>
            <person name="Lipzen A."/>
            <person name="Riley R."/>
            <person name="Grigoriev I.V."/>
            <person name="Spatafora J.W."/>
            <person name="Choi I.-G."/>
        </authorList>
    </citation>
    <scope>NUCLEOTIDE SEQUENCE [LARGE SCALE GENOMIC DNA]</scope>
    <source>
        <strain evidence="2 3">KUC8140</strain>
    </source>
</reference>